<keyword evidence="1" id="KW-0862">Zinc</keyword>
<dbReference type="Proteomes" id="UP000298327">
    <property type="component" value="Unassembled WGS sequence"/>
</dbReference>
<dbReference type="AlphaFoldDB" id="A0A4Y9XQX9"/>
<dbReference type="EMBL" id="SEOQ01001359">
    <property type="protein sequence ID" value="TFY52172.1"/>
    <property type="molecule type" value="Genomic_DNA"/>
</dbReference>
<comment type="caution">
    <text evidence="4">The sequence shown here is derived from an EMBL/GenBank/DDBJ whole genome shotgun (WGS) entry which is preliminary data.</text>
</comment>
<proteinExistence type="predicted"/>
<evidence type="ECO:0000256" key="1">
    <source>
        <dbReference type="PROSITE-ProRule" id="PRU00042"/>
    </source>
</evidence>
<gene>
    <name evidence="4" type="ORF">EVG20_g10674</name>
</gene>
<keyword evidence="5" id="KW-1185">Reference proteome</keyword>
<dbReference type="STRING" id="205917.A0A4Y9XQX9"/>
<feature type="region of interest" description="Disordered" evidence="2">
    <location>
        <begin position="342"/>
        <end position="371"/>
    </location>
</feature>
<feature type="compositionally biased region" description="Basic residues" evidence="2">
    <location>
        <begin position="361"/>
        <end position="371"/>
    </location>
</feature>
<reference evidence="4 5" key="1">
    <citation type="submission" date="2019-02" db="EMBL/GenBank/DDBJ databases">
        <title>Genome sequencing of the rare red list fungi Dentipellis fragilis.</title>
        <authorList>
            <person name="Buettner E."/>
            <person name="Kellner H."/>
        </authorList>
    </citation>
    <scope>NUCLEOTIDE SEQUENCE [LARGE SCALE GENOMIC DNA]</scope>
    <source>
        <strain evidence="4 5">DSM 105465</strain>
    </source>
</reference>
<feature type="non-terminal residue" evidence="4">
    <location>
        <position position="463"/>
    </location>
</feature>
<evidence type="ECO:0000259" key="3">
    <source>
        <dbReference type="PROSITE" id="PS50157"/>
    </source>
</evidence>
<feature type="region of interest" description="Disordered" evidence="2">
    <location>
        <begin position="196"/>
        <end position="220"/>
    </location>
</feature>
<dbReference type="OrthoDB" id="1095242at2759"/>
<dbReference type="PROSITE" id="PS50157">
    <property type="entry name" value="ZINC_FINGER_C2H2_2"/>
    <property type="match status" value="2"/>
</dbReference>
<dbReference type="Gene3D" id="3.30.160.60">
    <property type="entry name" value="Classic Zinc Finger"/>
    <property type="match status" value="1"/>
</dbReference>
<dbReference type="InterPro" id="IPR013087">
    <property type="entry name" value="Znf_C2H2_type"/>
</dbReference>
<dbReference type="GO" id="GO:0008270">
    <property type="term" value="F:zinc ion binding"/>
    <property type="evidence" value="ECO:0007669"/>
    <property type="project" value="UniProtKB-KW"/>
</dbReference>
<accession>A0A4Y9XQX9</accession>
<keyword evidence="1" id="KW-0479">Metal-binding</keyword>
<evidence type="ECO:0000256" key="2">
    <source>
        <dbReference type="SAM" id="MobiDB-lite"/>
    </source>
</evidence>
<sequence>MKQVTLTAEDVVFLREHGLHLNTQDDVGSFEFADLMHSDHAPQNPEPFTLTHRPEEDIYRIQLQVQSTGLYGHQSTYNTEAYQQDYRLSATAHAIPSMSLMTMQAQQGSAPYGDADSIPRAVWPASIASGSGYAATAPALSATFNHSGMTGAQDFISPPVLTSSSSASYQEPYHGSPTTTSWNVIPSYAAYSGPHHAAPASWDARGSHPSPEATPMPPDPRTMPSIEQLLAHQRSMPGYDGTSAQYGGEAGYMPAETFEPIQYRDPRQTSASLRQARSRAQSRRLGRERVAPVVSRTARLGQRDNQTLKANNYRTRAFDLGDGNITGQSSEGCLLVPPRGPSVPTPAPSAGISTGTAKVGRAAKAKTSRKRRDLAMPLPHRMPPVPEIFVDGKTRYMCPWEGCGKSCARCHDTKRHYWRHVDNRPRWWCTRCDRLYTRSDNAGRHYRKIHTDDKKKAKEDIVQ</sequence>
<dbReference type="PROSITE" id="PS00028">
    <property type="entry name" value="ZINC_FINGER_C2H2_1"/>
    <property type="match status" value="2"/>
</dbReference>
<organism evidence="4 5">
    <name type="scientific">Dentipellis fragilis</name>
    <dbReference type="NCBI Taxonomy" id="205917"/>
    <lineage>
        <taxon>Eukaryota</taxon>
        <taxon>Fungi</taxon>
        <taxon>Dikarya</taxon>
        <taxon>Basidiomycota</taxon>
        <taxon>Agaricomycotina</taxon>
        <taxon>Agaricomycetes</taxon>
        <taxon>Russulales</taxon>
        <taxon>Hericiaceae</taxon>
        <taxon>Dentipellis</taxon>
    </lineage>
</organism>
<evidence type="ECO:0000313" key="5">
    <source>
        <dbReference type="Proteomes" id="UP000298327"/>
    </source>
</evidence>
<evidence type="ECO:0000313" key="4">
    <source>
        <dbReference type="EMBL" id="TFY52172.1"/>
    </source>
</evidence>
<name>A0A4Y9XQX9_9AGAM</name>
<feature type="domain" description="C2H2-type" evidence="3">
    <location>
        <begin position="427"/>
        <end position="455"/>
    </location>
</feature>
<feature type="region of interest" description="Disordered" evidence="2">
    <location>
        <begin position="262"/>
        <end position="292"/>
    </location>
</feature>
<keyword evidence="1" id="KW-0863">Zinc-finger</keyword>
<protein>
    <recommendedName>
        <fullName evidence="3">C2H2-type domain-containing protein</fullName>
    </recommendedName>
</protein>
<feature type="domain" description="C2H2-type" evidence="3">
    <location>
        <begin position="396"/>
        <end position="425"/>
    </location>
</feature>